<feature type="compositionally biased region" description="Low complexity" evidence="6">
    <location>
        <begin position="51"/>
        <end position="65"/>
    </location>
</feature>
<comment type="subcellular location">
    <subcellularLocation>
        <location evidence="1">Nucleus</location>
    </subcellularLocation>
</comment>
<feature type="region of interest" description="Disordered" evidence="6">
    <location>
        <begin position="405"/>
        <end position="434"/>
    </location>
</feature>
<dbReference type="PROSITE" id="PS51369">
    <property type="entry name" value="TCP"/>
    <property type="match status" value="1"/>
</dbReference>
<dbReference type="Pfam" id="PF03634">
    <property type="entry name" value="TCP"/>
    <property type="match status" value="1"/>
</dbReference>
<dbReference type="Proteomes" id="UP000655225">
    <property type="component" value="Unassembled WGS sequence"/>
</dbReference>
<feature type="region of interest" description="Disordered" evidence="6">
    <location>
        <begin position="232"/>
        <end position="266"/>
    </location>
</feature>
<dbReference type="PANTHER" id="PTHR31072:SF273">
    <property type="entry name" value="TRANSCRIPTION FACTOR TCP4"/>
    <property type="match status" value="1"/>
</dbReference>
<name>A0A834ZWP5_TETSI</name>
<dbReference type="GO" id="GO:0043565">
    <property type="term" value="F:sequence-specific DNA binding"/>
    <property type="evidence" value="ECO:0007669"/>
    <property type="project" value="TreeGrafter"/>
</dbReference>
<reference evidence="8 9" key="1">
    <citation type="submission" date="2020-04" db="EMBL/GenBank/DDBJ databases">
        <title>Plant Genome Project.</title>
        <authorList>
            <person name="Zhang R.-G."/>
        </authorList>
    </citation>
    <scope>NUCLEOTIDE SEQUENCE [LARGE SCALE GENOMIC DNA]</scope>
    <source>
        <strain evidence="8">YNK0</strain>
        <tissue evidence="8">Leaf</tissue>
    </source>
</reference>
<keyword evidence="9" id="KW-1185">Reference proteome</keyword>
<evidence type="ECO:0000256" key="5">
    <source>
        <dbReference type="ARBA" id="ARBA00023242"/>
    </source>
</evidence>
<comment type="caution">
    <text evidence="8">The sequence shown here is derived from an EMBL/GenBank/DDBJ whole genome shotgun (WGS) entry which is preliminary data.</text>
</comment>
<feature type="domain" description="TCP" evidence="7">
    <location>
        <begin position="156"/>
        <end position="214"/>
    </location>
</feature>
<dbReference type="InterPro" id="IPR017887">
    <property type="entry name" value="TF_TCP_subgr"/>
</dbReference>
<feature type="region of interest" description="Disordered" evidence="6">
    <location>
        <begin position="502"/>
        <end position="525"/>
    </location>
</feature>
<dbReference type="PANTHER" id="PTHR31072">
    <property type="entry name" value="TRANSCRIPTION FACTOR TCP4-RELATED"/>
    <property type="match status" value="1"/>
</dbReference>
<feature type="region of interest" description="Disordered" evidence="6">
    <location>
        <begin position="454"/>
        <end position="482"/>
    </location>
</feature>
<keyword evidence="5" id="KW-0539">Nucleus</keyword>
<keyword evidence="3" id="KW-0238">DNA-binding</keyword>
<dbReference type="EMBL" id="JABCRI010000001">
    <property type="protein sequence ID" value="KAF8413787.1"/>
    <property type="molecule type" value="Genomic_DNA"/>
</dbReference>
<evidence type="ECO:0000256" key="3">
    <source>
        <dbReference type="ARBA" id="ARBA00023125"/>
    </source>
</evidence>
<accession>A0A834ZWP5</accession>
<evidence type="ECO:0000256" key="1">
    <source>
        <dbReference type="ARBA" id="ARBA00004123"/>
    </source>
</evidence>
<evidence type="ECO:0000256" key="2">
    <source>
        <dbReference type="ARBA" id="ARBA00023015"/>
    </source>
</evidence>
<feature type="region of interest" description="Disordered" evidence="6">
    <location>
        <begin position="1"/>
        <end position="135"/>
    </location>
</feature>
<evidence type="ECO:0000259" key="7">
    <source>
        <dbReference type="PROSITE" id="PS51369"/>
    </source>
</evidence>
<feature type="compositionally biased region" description="Low complexity" evidence="6">
    <location>
        <begin position="460"/>
        <end position="482"/>
    </location>
</feature>
<feature type="compositionally biased region" description="Gly residues" evidence="6">
    <location>
        <begin position="411"/>
        <end position="421"/>
    </location>
</feature>
<keyword evidence="2" id="KW-0805">Transcription regulation</keyword>
<evidence type="ECO:0000313" key="8">
    <source>
        <dbReference type="EMBL" id="KAF8413787.1"/>
    </source>
</evidence>
<keyword evidence="4" id="KW-0804">Transcription</keyword>
<protein>
    <recommendedName>
        <fullName evidence="7">TCP domain-containing protein</fullName>
    </recommendedName>
</protein>
<sequence>MARLFGRSSIRFQIGGRCRRSKSTKRRGGIKGRVRKPSKKAKAGRGKEGSESGSSEESATSTESSPVPGFHGHHQQFYGRLEGEAIDSQQIQPQKKRSYFPSSTPTPTLASSTEQSTQHARYRERMGESRSRLGLRSAGGEIVEVEGGHIVRSTGRKDRHSKVCTAKGPRDRRVRLSAHTAIQFYDVQDRLGYDRPSKAVDWLIKKAKASIDELAVLPAWHPTANAAAAALPEQGQEEENLNQLRSNQQHQDEADTVVRSSKRPMSAETEASAYGFQHFSNNPSNSSSFLPPSLDSDVIADTIKSFFPMAAAAAAATSSSSIQFQNYPPDLLSRTSSQSQDLRLSLQSFQSPLLLHNHSTPTTTTSSAEQALFSGSTPLGFDASSGTWSDQHPPEMGRFQRMVAWNPGADTGSGGEGGGGFIFNSPPPPPLPLLQQSLGQNLFFSQRGPLQSSYSPSVRAWTDPPTAAAATDHQTPAFHHPSSISGFGFASGGFSGFRIPARIQGEEEQDAVSNKPSSASSASRH</sequence>
<feature type="compositionally biased region" description="Low complexity" evidence="6">
    <location>
        <begin position="101"/>
        <end position="113"/>
    </location>
</feature>
<evidence type="ECO:0000256" key="4">
    <source>
        <dbReference type="ARBA" id="ARBA00023163"/>
    </source>
</evidence>
<dbReference type="OMA" id="NQRMLPW"/>
<organism evidence="8 9">
    <name type="scientific">Tetracentron sinense</name>
    <name type="common">Spur-leaf</name>
    <dbReference type="NCBI Taxonomy" id="13715"/>
    <lineage>
        <taxon>Eukaryota</taxon>
        <taxon>Viridiplantae</taxon>
        <taxon>Streptophyta</taxon>
        <taxon>Embryophyta</taxon>
        <taxon>Tracheophyta</taxon>
        <taxon>Spermatophyta</taxon>
        <taxon>Magnoliopsida</taxon>
        <taxon>Trochodendrales</taxon>
        <taxon>Trochodendraceae</taxon>
        <taxon>Tetracentron</taxon>
    </lineage>
</organism>
<dbReference type="OrthoDB" id="1927134at2759"/>
<dbReference type="GO" id="GO:0005634">
    <property type="term" value="C:nucleus"/>
    <property type="evidence" value="ECO:0007669"/>
    <property type="project" value="UniProtKB-SubCell"/>
</dbReference>
<evidence type="ECO:0000256" key="6">
    <source>
        <dbReference type="SAM" id="MobiDB-lite"/>
    </source>
</evidence>
<feature type="compositionally biased region" description="Basic and acidic residues" evidence="6">
    <location>
        <begin position="121"/>
        <end position="131"/>
    </location>
</feature>
<feature type="compositionally biased region" description="Basic residues" evidence="6">
    <location>
        <begin position="17"/>
        <end position="44"/>
    </location>
</feature>
<dbReference type="GO" id="GO:0003700">
    <property type="term" value="F:DNA-binding transcription factor activity"/>
    <property type="evidence" value="ECO:0007669"/>
    <property type="project" value="InterPro"/>
</dbReference>
<gene>
    <name evidence="8" type="ORF">HHK36_001780</name>
</gene>
<dbReference type="AlphaFoldDB" id="A0A834ZWP5"/>
<proteinExistence type="predicted"/>
<evidence type="ECO:0000313" key="9">
    <source>
        <dbReference type="Proteomes" id="UP000655225"/>
    </source>
</evidence>
<dbReference type="InterPro" id="IPR005333">
    <property type="entry name" value="Transcription_factor_TCP"/>
</dbReference>